<comment type="caution">
    <text evidence="2">The sequence shown here is derived from an EMBL/GenBank/DDBJ whole genome shotgun (WGS) entry which is preliminary data.</text>
</comment>
<dbReference type="STRING" id="1424334.W822_15510"/>
<evidence type="ECO:0000313" key="2">
    <source>
        <dbReference type="EMBL" id="ETF02143.1"/>
    </source>
</evidence>
<name>V8QS39_9BURK</name>
<dbReference type="SUPFAM" id="SSF55729">
    <property type="entry name" value="Acyl-CoA N-acyltransferases (Nat)"/>
    <property type="match status" value="1"/>
</dbReference>
<dbReference type="HOGENOM" id="CLU_087351_0_1_4"/>
<dbReference type="Proteomes" id="UP000018733">
    <property type="component" value="Unassembled WGS sequence"/>
</dbReference>
<proteinExistence type="predicted"/>
<feature type="domain" description="N-acetyltransferase" evidence="1">
    <location>
        <begin position="22"/>
        <end position="153"/>
    </location>
</feature>
<dbReference type="AlphaFoldDB" id="V8QS39"/>
<sequence>MKIRNFEPGDEVSLFQVFYSSVHLIACRDYSLEQINAWAPADFDIQRWSDLIQKIRPFVVEVDHQIAGYADLQQDGHIDHFFVSGLYPRQGIGRCLMARIFEEAALLELKVLSSNVSKTAEPFFSAFGFNVVERTSVMRRGISISNAVMRKIL</sequence>
<protein>
    <submittedName>
        <fullName evidence="2">Acetyltransferase</fullName>
    </submittedName>
</protein>
<dbReference type="PANTHER" id="PTHR43451">
    <property type="entry name" value="ACETYLTRANSFERASE (GNAT) FAMILY PROTEIN"/>
    <property type="match status" value="1"/>
</dbReference>
<dbReference type="CDD" id="cd04301">
    <property type="entry name" value="NAT_SF"/>
    <property type="match status" value="1"/>
</dbReference>
<organism evidence="2 3">
    <name type="scientific">Advenella kashmirensis W13003</name>
    <dbReference type="NCBI Taxonomy" id="1424334"/>
    <lineage>
        <taxon>Bacteria</taxon>
        <taxon>Pseudomonadati</taxon>
        <taxon>Pseudomonadota</taxon>
        <taxon>Betaproteobacteria</taxon>
        <taxon>Burkholderiales</taxon>
        <taxon>Alcaligenaceae</taxon>
    </lineage>
</organism>
<dbReference type="OrthoDB" id="5355033at2"/>
<accession>V8QS39</accession>
<dbReference type="Pfam" id="PF13673">
    <property type="entry name" value="Acetyltransf_10"/>
    <property type="match status" value="1"/>
</dbReference>
<dbReference type="PANTHER" id="PTHR43451:SF1">
    <property type="entry name" value="ACETYLTRANSFERASE"/>
    <property type="match status" value="1"/>
</dbReference>
<keyword evidence="2" id="KW-0808">Transferase</keyword>
<dbReference type="EMBL" id="AYXT01000010">
    <property type="protein sequence ID" value="ETF02143.1"/>
    <property type="molecule type" value="Genomic_DNA"/>
</dbReference>
<dbReference type="InterPro" id="IPR000182">
    <property type="entry name" value="GNAT_dom"/>
</dbReference>
<dbReference type="eggNOG" id="COG0456">
    <property type="taxonomic scope" value="Bacteria"/>
</dbReference>
<dbReference type="InterPro" id="IPR052564">
    <property type="entry name" value="N-acetyltrans/Recomb-assoc"/>
</dbReference>
<gene>
    <name evidence="2" type="ORF">W822_15510</name>
</gene>
<dbReference type="PROSITE" id="PS51186">
    <property type="entry name" value="GNAT"/>
    <property type="match status" value="1"/>
</dbReference>
<dbReference type="GO" id="GO:0016747">
    <property type="term" value="F:acyltransferase activity, transferring groups other than amino-acyl groups"/>
    <property type="evidence" value="ECO:0007669"/>
    <property type="project" value="InterPro"/>
</dbReference>
<dbReference type="Gene3D" id="3.40.630.30">
    <property type="match status" value="1"/>
</dbReference>
<dbReference type="RefSeq" id="WP_024006053.1">
    <property type="nucleotide sequence ID" value="NZ_KI650980.1"/>
</dbReference>
<evidence type="ECO:0000313" key="3">
    <source>
        <dbReference type="Proteomes" id="UP000018733"/>
    </source>
</evidence>
<keyword evidence="3" id="KW-1185">Reference proteome</keyword>
<dbReference type="InterPro" id="IPR016181">
    <property type="entry name" value="Acyl_CoA_acyltransferase"/>
</dbReference>
<reference evidence="2 3" key="1">
    <citation type="journal article" date="2014" name="Genome Announc.">
        <title>Draft Genome Sequence of Advenella kashmirensis Strain W13003, a Polycyclic Aromatic Hydrocarbon-Degrading Bacterium.</title>
        <authorList>
            <person name="Wang X."/>
            <person name="Jin D."/>
            <person name="Zhou L."/>
            <person name="Wu L."/>
            <person name="An W."/>
            <person name="Zhao L."/>
        </authorList>
    </citation>
    <scope>NUCLEOTIDE SEQUENCE [LARGE SCALE GENOMIC DNA]</scope>
    <source>
        <strain evidence="2 3">W13003</strain>
    </source>
</reference>
<evidence type="ECO:0000259" key="1">
    <source>
        <dbReference type="PROSITE" id="PS51186"/>
    </source>
</evidence>